<evidence type="ECO:0008006" key="4">
    <source>
        <dbReference type="Google" id="ProtNLM"/>
    </source>
</evidence>
<protein>
    <recommendedName>
        <fullName evidence="4">PDZ domain-containing protein</fullName>
    </recommendedName>
</protein>
<dbReference type="SUPFAM" id="SSF50156">
    <property type="entry name" value="PDZ domain-like"/>
    <property type="match status" value="1"/>
</dbReference>
<reference evidence="2 3" key="1">
    <citation type="journal article" date="2016" name="Nat. Commun.">
        <title>Thousands of microbial genomes shed light on interconnected biogeochemical processes in an aquifer system.</title>
        <authorList>
            <person name="Anantharaman K."/>
            <person name="Brown C.T."/>
            <person name="Hug L.A."/>
            <person name="Sharon I."/>
            <person name="Castelle C.J."/>
            <person name="Probst A.J."/>
            <person name="Thomas B.C."/>
            <person name="Singh A."/>
            <person name="Wilkins M.J."/>
            <person name="Karaoz U."/>
            <person name="Brodie E.L."/>
            <person name="Williams K.H."/>
            <person name="Hubbard S.S."/>
            <person name="Banfield J.F."/>
        </authorList>
    </citation>
    <scope>NUCLEOTIDE SEQUENCE [LARGE SCALE GENOMIC DNA]</scope>
</reference>
<organism evidence="2 3">
    <name type="scientific">Candidatus Magasanikbacteria bacterium RIFOXYD1_FULL_40_23</name>
    <dbReference type="NCBI Taxonomy" id="1798705"/>
    <lineage>
        <taxon>Bacteria</taxon>
        <taxon>Candidatus Magasanikiibacteriota</taxon>
    </lineage>
</organism>
<dbReference type="STRING" id="1798705.A2563_02095"/>
<evidence type="ECO:0000313" key="3">
    <source>
        <dbReference type="Proteomes" id="UP000176634"/>
    </source>
</evidence>
<evidence type="ECO:0000256" key="1">
    <source>
        <dbReference type="SAM" id="Phobius"/>
    </source>
</evidence>
<keyword evidence="1" id="KW-1133">Transmembrane helix</keyword>
<feature type="transmembrane region" description="Helical" evidence="1">
    <location>
        <begin position="24"/>
        <end position="48"/>
    </location>
</feature>
<gene>
    <name evidence="2" type="ORF">A2563_02095</name>
</gene>
<dbReference type="AlphaFoldDB" id="A0A1F6PB43"/>
<dbReference type="EMBL" id="MFRA01000001">
    <property type="protein sequence ID" value="OGH93379.1"/>
    <property type="molecule type" value="Genomic_DNA"/>
</dbReference>
<name>A0A1F6PB43_9BACT</name>
<dbReference type="Proteomes" id="UP000176634">
    <property type="component" value="Unassembled WGS sequence"/>
</dbReference>
<proteinExistence type="predicted"/>
<dbReference type="Gene3D" id="2.30.42.10">
    <property type="match status" value="1"/>
</dbReference>
<evidence type="ECO:0000313" key="2">
    <source>
        <dbReference type="EMBL" id="OGH93379.1"/>
    </source>
</evidence>
<dbReference type="InterPro" id="IPR036034">
    <property type="entry name" value="PDZ_sf"/>
</dbReference>
<sequence>MVPPHLPPKTSSIETHRHLQRLKLLLAIVVFSVIAGASGASMMIGWIWPRFADGDVWITSYTNSGMSRAQLETRIREEISTRVVSVHRGTTSVGGVNYFNKKIGDGIMLSSDGWLAMYQPRYDGNYKNIYIAVDGGNIFQPEKAVWDKYSGVLYLKIQNEQFKVVGFADEGSDLDDIFVWQNDNWYHGTVLYPIFNYKIPHLDTAPIKSYSLNGSFNAGQIAINNQGRVVGFVADNNLLLPGFYITRVLSQVLSQQALSYPSLGVEGWFGEEQTIFTVSETKLKAGEKARGFLVSGVWSVGSVLRKGDLLLEVNGRIVAPDNLWYIINNNESVKVKILRSGKTLEVEVKVVATK</sequence>
<accession>A0A1F6PB43</accession>
<comment type="caution">
    <text evidence="2">The sequence shown here is derived from an EMBL/GenBank/DDBJ whole genome shotgun (WGS) entry which is preliminary data.</text>
</comment>
<keyword evidence="1" id="KW-0812">Transmembrane</keyword>
<keyword evidence="1" id="KW-0472">Membrane</keyword>